<organism evidence="1 2">
    <name type="scientific">Portunus trituberculatus</name>
    <name type="common">Swimming crab</name>
    <name type="synonym">Neptunus trituberculatus</name>
    <dbReference type="NCBI Taxonomy" id="210409"/>
    <lineage>
        <taxon>Eukaryota</taxon>
        <taxon>Metazoa</taxon>
        <taxon>Ecdysozoa</taxon>
        <taxon>Arthropoda</taxon>
        <taxon>Crustacea</taxon>
        <taxon>Multicrustacea</taxon>
        <taxon>Malacostraca</taxon>
        <taxon>Eumalacostraca</taxon>
        <taxon>Eucarida</taxon>
        <taxon>Decapoda</taxon>
        <taxon>Pleocyemata</taxon>
        <taxon>Brachyura</taxon>
        <taxon>Eubrachyura</taxon>
        <taxon>Portunoidea</taxon>
        <taxon>Portunidae</taxon>
        <taxon>Portuninae</taxon>
        <taxon>Portunus</taxon>
    </lineage>
</organism>
<keyword evidence="2" id="KW-1185">Reference proteome</keyword>
<dbReference type="AlphaFoldDB" id="A0A5B7FUT7"/>
<name>A0A5B7FUT7_PORTR</name>
<proteinExistence type="predicted"/>
<gene>
    <name evidence="1" type="ORF">E2C01_042440</name>
</gene>
<dbReference type="EMBL" id="VSRR010008400">
    <property type="protein sequence ID" value="MPC48658.1"/>
    <property type="molecule type" value="Genomic_DNA"/>
</dbReference>
<evidence type="ECO:0000313" key="1">
    <source>
        <dbReference type="EMBL" id="MPC48658.1"/>
    </source>
</evidence>
<sequence>MGLGLLGLQGPAWRAQSAKMLSRRLQVRIYIHVVLTIPISEILTLEGELCSIWTNASQECSGLPYKVFRNIVDYSKCGVTYICTSCRLQRDKANKSSGSDNNKFTQLFETVKGLSSAVTKLSIEIESLKSQLNANDTIISLALSSHSLYVLIDPQAPGINNFSPLSELNSTSTTFSVVTYKLYKLHVNEKEVTNSKTGAT</sequence>
<protein>
    <submittedName>
        <fullName evidence="1">Uncharacterized protein</fullName>
    </submittedName>
</protein>
<dbReference type="Proteomes" id="UP000324222">
    <property type="component" value="Unassembled WGS sequence"/>
</dbReference>
<evidence type="ECO:0000313" key="2">
    <source>
        <dbReference type="Proteomes" id="UP000324222"/>
    </source>
</evidence>
<reference evidence="1 2" key="1">
    <citation type="submission" date="2019-05" db="EMBL/GenBank/DDBJ databases">
        <title>Another draft genome of Portunus trituberculatus and its Hox gene families provides insights of decapod evolution.</title>
        <authorList>
            <person name="Jeong J.-H."/>
            <person name="Song I."/>
            <person name="Kim S."/>
            <person name="Choi T."/>
            <person name="Kim D."/>
            <person name="Ryu S."/>
            <person name="Kim W."/>
        </authorList>
    </citation>
    <scope>NUCLEOTIDE SEQUENCE [LARGE SCALE GENOMIC DNA]</scope>
    <source>
        <tissue evidence="1">Muscle</tissue>
    </source>
</reference>
<accession>A0A5B7FUT7</accession>
<comment type="caution">
    <text evidence="1">The sequence shown here is derived from an EMBL/GenBank/DDBJ whole genome shotgun (WGS) entry which is preliminary data.</text>
</comment>